<protein>
    <recommendedName>
        <fullName evidence="4">SPOR domain-containing protein</fullName>
    </recommendedName>
</protein>
<gene>
    <name evidence="2" type="ORF">H9L14_03225</name>
</gene>
<feature type="region of interest" description="Disordered" evidence="1">
    <location>
        <begin position="85"/>
        <end position="108"/>
    </location>
</feature>
<feature type="region of interest" description="Disordered" evidence="1">
    <location>
        <begin position="1"/>
        <end position="20"/>
    </location>
</feature>
<feature type="compositionally biased region" description="Pro residues" evidence="1">
    <location>
        <begin position="168"/>
        <end position="181"/>
    </location>
</feature>
<sequence>MAIGNDGPILLPKAPPPRPAARQAAIDTALRKFDGVEETARDRAGRERPGLFGWANTHRGPASALATAAMLAVVGLPIALATLRDGPRPAPQQPTASIAAQPTQEAADTADNLAAFEPSENQAVADQAPSEPQAPAARQAQPSPAPMTLAPVAQKVANEEPAPAMAAAPPPAPPPPPPAPAPEREGYAAESGAQDIVATGSRIRSPDLSDRANRQVAVGKSSPLVTVDTYGDFLSRLQSALRTDDRRAVSKLVGFPLTVNTEGGARTYRSRREVESDFDRIFTPAVKAEILGLKPYAMRTRDDGRTKGSSRLWFAPACFNALCSPPGPIRVREVTP</sequence>
<dbReference type="Proteomes" id="UP000516105">
    <property type="component" value="Chromosome"/>
</dbReference>
<name>A0ABX6T8Q8_9SPHN</name>
<evidence type="ECO:0000256" key="1">
    <source>
        <dbReference type="SAM" id="MobiDB-lite"/>
    </source>
</evidence>
<feature type="compositionally biased region" description="Polar residues" evidence="1">
    <location>
        <begin position="93"/>
        <end position="106"/>
    </location>
</feature>
<feature type="compositionally biased region" description="Low complexity" evidence="1">
    <location>
        <begin position="127"/>
        <end position="142"/>
    </location>
</feature>
<dbReference type="RefSeq" id="WP_187709202.1">
    <property type="nucleotide sequence ID" value="NZ_CP060782.1"/>
</dbReference>
<dbReference type="EMBL" id="CP060782">
    <property type="protein sequence ID" value="QNP46249.1"/>
    <property type="molecule type" value="Genomic_DNA"/>
</dbReference>
<accession>A0ABX6T8Q8</accession>
<keyword evidence="3" id="KW-1185">Reference proteome</keyword>
<evidence type="ECO:0000313" key="2">
    <source>
        <dbReference type="EMBL" id="QNP46249.1"/>
    </source>
</evidence>
<feature type="region of interest" description="Disordered" evidence="1">
    <location>
        <begin position="160"/>
        <end position="191"/>
    </location>
</feature>
<proteinExistence type="predicted"/>
<feature type="region of interest" description="Disordered" evidence="1">
    <location>
        <begin position="121"/>
        <end position="145"/>
    </location>
</feature>
<organism evidence="2 3">
    <name type="scientific">Sphingomonas sediminicola</name>
    <dbReference type="NCBI Taxonomy" id="386874"/>
    <lineage>
        <taxon>Bacteria</taxon>
        <taxon>Pseudomonadati</taxon>
        <taxon>Pseudomonadota</taxon>
        <taxon>Alphaproteobacteria</taxon>
        <taxon>Sphingomonadales</taxon>
        <taxon>Sphingomonadaceae</taxon>
        <taxon>Sphingomonas</taxon>
    </lineage>
</organism>
<evidence type="ECO:0000313" key="3">
    <source>
        <dbReference type="Proteomes" id="UP000516105"/>
    </source>
</evidence>
<evidence type="ECO:0008006" key="4">
    <source>
        <dbReference type="Google" id="ProtNLM"/>
    </source>
</evidence>
<reference evidence="2 3" key="1">
    <citation type="submission" date="2020-08" db="EMBL/GenBank/DDBJ databases">
        <title>Genome sequence of Sphingomonas sediminicola KACC 15039T.</title>
        <authorList>
            <person name="Hyun D.-W."/>
            <person name="Bae J.-W."/>
        </authorList>
    </citation>
    <scope>NUCLEOTIDE SEQUENCE [LARGE SCALE GENOMIC DNA]</scope>
    <source>
        <strain evidence="2 3">KACC 15039</strain>
    </source>
</reference>